<proteinExistence type="predicted"/>
<comment type="caution">
    <text evidence="2">The sequence shown here is derived from an EMBL/GenBank/DDBJ whole genome shotgun (WGS) entry which is preliminary data.</text>
</comment>
<feature type="compositionally biased region" description="Polar residues" evidence="1">
    <location>
        <begin position="228"/>
        <end position="247"/>
    </location>
</feature>
<evidence type="ECO:0000256" key="1">
    <source>
        <dbReference type="SAM" id="MobiDB-lite"/>
    </source>
</evidence>
<evidence type="ECO:0000313" key="3">
    <source>
        <dbReference type="Proteomes" id="UP001281761"/>
    </source>
</evidence>
<feature type="compositionally biased region" description="Polar residues" evidence="1">
    <location>
        <begin position="290"/>
        <end position="314"/>
    </location>
</feature>
<feature type="region of interest" description="Disordered" evidence="1">
    <location>
        <begin position="61"/>
        <end position="81"/>
    </location>
</feature>
<name>A0ABQ9X8A5_9EUKA</name>
<evidence type="ECO:0000313" key="2">
    <source>
        <dbReference type="EMBL" id="KAK2948448.1"/>
    </source>
</evidence>
<feature type="region of interest" description="Disordered" evidence="1">
    <location>
        <begin position="407"/>
        <end position="430"/>
    </location>
</feature>
<keyword evidence="3" id="KW-1185">Reference proteome</keyword>
<dbReference type="Proteomes" id="UP001281761">
    <property type="component" value="Unassembled WGS sequence"/>
</dbReference>
<sequence>MLLITEQWSFYQQTNQSLDPLEVIISNPSPLQPIMTPNRQPQSFSLSTPMIDDDAYSFLQHTPQHSPATSQNDSPSPEQLTRSTVKQSEIVLLLEKATTQLIKLYLSLKLCDRTALSPLFRSLSSASFALVSHIQTLQVKLKSKRKEMIRWHRQNPNVDANNSPPHVRALKSEYDCLVAQIELLQCKQNILEHESVMVEDQINTFLKKAEMGSGQTASQTARPPEHASTPTSPPRNVSILTTPQTTKAPIASPPERKRTPPLPSFPLQTPQNSKARRPAQTVQVIRPQTALRSTNRAQLTTTSSAVNRSASTPKRSMYPPQRSWKENTIEVDSPTRITCFTTMPRNRVADEMKTPLRARTAEDPDVNVTPKTQLQQRRAHLKQLEKPKTEMSMRILQEKFESIEVELYTQKPQGTNRPARRQAMEKGGLN</sequence>
<dbReference type="EMBL" id="JARBJD010000176">
    <property type="protein sequence ID" value="KAK2948448.1"/>
    <property type="molecule type" value="Genomic_DNA"/>
</dbReference>
<accession>A0ABQ9X8A5</accession>
<feature type="region of interest" description="Disordered" evidence="1">
    <location>
        <begin position="210"/>
        <end position="321"/>
    </location>
</feature>
<reference evidence="2 3" key="1">
    <citation type="journal article" date="2022" name="bioRxiv">
        <title>Genomics of Preaxostyla Flagellates Illuminates Evolutionary Transitions and the Path Towards Mitochondrial Loss.</title>
        <authorList>
            <person name="Novak L.V.F."/>
            <person name="Treitli S.C."/>
            <person name="Pyrih J."/>
            <person name="Halakuc P."/>
            <person name="Pipaliya S.V."/>
            <person name="Vacek V."/>
            <person name="Brzon O."/>
            <person name="Soukal P."/>
            <person name="Eme L."/>
            <person name="Dacks J.B."/>
            <person name="Karnkowska A."/>
            <person name="Elias M."/>
            <person name="Hampl V."/>
        </authorList>
    </citation>
    <scope>NUCLEOTIDE SEQUENCE [LARGE SCALE GENOMIC DNA]</scope>
    <source>
        <strain evidence="2">NAU3</strain>
        <tissue evidence="2">Gut</tissue>
    </source>
</reference>
<protein>
    <submittedName>
        <fullName evidence="2">Uncharacterized protein</fullName>
    </submittedName>
</protein>
<gene>
    <name evidence="2" type="ORF">BLNAU_16613</name>
</gene>
<organism evidence="2 3">
    <name type="scientific">Blattamonas nauphoetae</name>
    <dbReference type="NCBI Taxonomy" id="2049346"/>
    <lineage>
        <taxon>Eukaryota</taxon>
        <taxon>Metamonada</taxon>
        <taxon>Preaxostyla</taxon>
        <taxon>Oxymonadida</taxon>
        <taxon>Blattamonas</taxon>
    </lineage>
</organism>